<reference evidence="2 3" key="1">
    <citation type="submission" date="2020-08" db="EMBL/GenBank/DDBJ databases">
        <title>A Genomic Blueprint of the Chicken Gut Microbiome.</title>
        <authorList>
            <person name="Gilroy R."/>
            <person name="Ravi A."/>
            <person name="Getino M."/>
            <person name="Pursley I."/>
            <person name="Horton D.L."/>
            <person name="Alikhan N.-F."/>
            <person name="Baker D."/>
            <person name="Gharbi K."/>
            <person name="Hall N."/>
            <person name="Watson M."/>
            <person name="Adriaenssens E.M."/>
            <person name="Foster-Nyarko E."/>
            <person name="Jarju S."/>
            <person name="Secka A."/>
            <person name="Antonio M."/>
            <person name="Oren A."/>
            <person name="Chaudhuri R."/>
            <person name="La Ragione R.M."/>
            <person name="Hildebrand F."/>
            <person name="Pallen M.J."/>
        </authorList>
    </citation>
    <scope>NUCLEOTIDE SEQUENCE [LARGE SCALE GENOMIC DNA]</scope>
    <source>
        <strain evidence="2 3">Sa1BUA8</strain>
    </source>
</reference>
<proteinExistence type="predicted"/>
<feature type="region of interest" description="Disordered" evidence="1">
    <location>
        <begin position="131"/>
        <end position="161"/>
    </location>
</feature>
<dbReference type="RefSeq" id="WP_193719427.1">
    <property type="nucleotide sequence ID" value="NZ_JACSPN010000007.1"/>
</dbReference>
<feature type="compositionally biased region" description="Basic and acidic residues" evidence="1">
    <location>
        <begin position="131"/>
        <end position="158"/>
    </location>
</feature>
<dbReference type="InterPro" id="IPR001646">
    <property type="entry name" value="5peptide_repeat"/>
</dbReference>
<evidence type="ECO:0000313" key="2">
    <source>
        <dbReference type="EMBL" id="MBE7700133.1"/>
    </source>
</evidence>
<comment type="caution">
    <text evidence="2">The sequence shown here is derived from an EMBL/GenBank/DDBJ whole genome shotgun (WGS) entry which is preliminary data.</text>
</comment>
<dbReference type="AlphaFoldDB" id="A0A9D5YY20"/>
<protein>
    <submittedName>
        <fullName evidence="2">Pentapeptide repeat-containing protein</fullName>
    </submittedName>
</protein>
<evidence type="ECO:0000313" key="3">
    <source>
        <dbReference type="Proteomes" id="UP000822993"/>
    </source>
</evidence>
<keyword evidence="3" id="KW-1185">Reference proteome</keyword>
<name>A0A9D5YY20_9CELL</name>
<gene>
    <name evidence="2" type="ORF">H9623_07420</name>
</gene>
<feature type="compositionally biased region" description="Low complexity" evidence="1">
    <location>
        <begin position="318"/>
        <end position="327"/>
    </location>
</feature>
<evidence type="ECO:0000256" key="1">
    <source>
        <dbReference type="SAM" id="MobiDB-lite"/>
    </source>
</evidence>
<organism evidence="2 3">
    <name type="scientific">Oerskovia douganii</name>
    <dbReference type="NCBI Taxonomy" id="2762210"/>
    <lineage>
        <taxon>Bacteria</taxon>
        <taxon>Bacillati</taxon>
        <taxon>Actinomycetota</taxon>
        <taxon>Actinomycetes</taxon>
        <taxon>Micrococcales</taxon>
        <taxon>Cellulomonadaceae</taxon>
        <taxon>Oerskovia</taxon>
    </lineage>
</organism>
<dbReference type="Gene3D" id="2.160.20.80">
    <property type="entry name" value="E3 ubiquitin-protein ligase SopA"/>
    <property type="match status" value="1"/>
</dbReference>
<dbReference type="EMBL" id="JACSPN010000007">
    <property type="protein sequence ID" value="MBE7700133.1"/>
    <property type="molecule type" value="Genomic_DNA"/>
</dbReference>
<accession>A0A9D5YY20</accession>
<dbReference type="Pfam" id="PF00805">
    <property type="entry name" value="Pentapeptide"/>
    <property type="match status" value="1"/>
</dbReference>
<dbReference type="PANTHER" id="PTHR14136:SF17">
    <property type="entry name" value="BTB_POZ DOMAIN-CONTAINING PROTEIN KCTD9"/>
    <property type="match status" value="1"/>
</dbReference>
<feature type="region of interest" description="Disordered" evidence="1">
    <location>
        <begin position="299"/>
        <end position="335"/>
    </location>
</feature>
<dbReference type="SUPFAM" id="SSF141571">
    <property type="entry name" value="Pentapeptide repeat-like"/>
    <property type="match status" value="1"/>
</dbReference>
<dbReference type="Proteomes" id="UP000822993">
    <property type="component" value="Unassembled WGS sequence"/>
</dbReference>
<dbReference type="PANTHER" id="PTHR14136">
    <property type="entry name" value="BTB_POZ DOMAIN-CONTAINING PROTEIN KCTD9"/>
    <property type="match status" value="1"/>
</dbReference>
<sequence>MPPSSSSPAAERARLGLHAECASCFGLCCVALAFTRSADFPIDKDAGEPCRNLRPDHRCGIHPDLRDRGFVGCTVYDCFGAGQKISGSTFAGQDWREHPEVRASMFALLPVLRHVHELLWYLTEAVALTERHGARDRTDRTDGSDGSDGSDRTDELGSHDPALTSDLRAAVDRVEHLSLGAPDDLLALDLDALRGSVNPLLLRASEGARARSAHQPRGRRAEHRGADLVGRRLAGADLRGASLRGALLVGADLHGADLRGADLVGADLRGTDLRGADLTDALFLTQTQIDAARGDSATLLPAGLEHPGHWGDAPPGPRGRAPRAVPPRGERRPRR</sequence>
<dbReference type="InterPro" id="IPR051082">
    <property type="entry name" value="Pentapeptide-BTB/POZ_domain"/>
</dbReference>